<dbReference type="AlphaFoldDB" id="A0A6H5GBX8"/>
<dbReference type="EMBL" id="CADCXU010010223">
    <property type="protein sequence ID" value="CAB0000964.1"/>
    <property type="molecule type" value="Genomic_DNA"/>
</dbReference>
<evidence type="ECO:0000313" key="4">
    <source>
        <dbReference type="Proteomes" id="UP000479000"/>
    </source>
</evidence>
<dbReference type="Proteomes" id="UP000479000">
    <property type="component" value="Unassembled WGS sequence"/>
</dbReference>
<evidence type="ECO:0000313" key="3">
    <source>
        <dbReference type="EMBL" id="CAB0004328.1"/>
    </source>
</evidence>
<dbReference type="EMBL" id="CADCXU010014852">
    <property type="protein sequence ID" value="CAB0004328.1"/>
    <property type="molecule type" value="Genomic_DNA"/>
</dbReference>
<protein>
    <submittedName>
        <fullName evidence="2">Uncharacterized protein</fullName>
    </submittedName>
</protein>
<reference evidence="2 4" key="1">
    <citation type="submission" date="2020-02" db="EMBL/GenBank/DDBJ databases">
        <authorList>
            <person name="Ferguson B K."/>
        </authorList>
    </citation>
    <scope>NUCLEOTIDE SEQUENCE [LARGE SCALE GENOMIC DNA]</scope>
</reference>
<gene>
    <name evidence="2" type="ORF">NTEN_LOCUS6751</name>
    <name evidence="3" type="ORF">NTEN_LOCUS9805</name>
</gene>
<proteinExistence type="predicted"/>
<sequence>MKPTYLYKHWARMLPTPSFFYENAFARLAHGRARAPLGPGDFAPPAPPSGRPWILFRQILNRTRVRWRKIYVKGPRAGPGPLGPRAPGILPPLPPPLDGPAREATMRSGLVLRLEGQADSEDKADAGRNVDTYTITNSKSSSTNTYSFTHEGVQL</sequence>
<organism evidence="2 4">
    <name type="scientific">Nesidiocoris tenuis</name>
    <dbReference type="NCBI Taxonomy" id="355587"/>
    <lineage>
        <taxon>Eukaryota</taxon>
        <taxon>Metazoa</taxon>
        <taxon>Ecdysozoa</taxon>
        <taxon>Arthropoda</taxon>
        <taxon>Hexapoda</taxon>
        <taxon>Insecta</taxon>
        <taxon>Pterygota</taxon>
        <taxon>Neoptera</taxon>
        <taxon>Paraneoptera</taxon>
        <taxon>Hemiptera</taxon>
        <taxon>Heteroptera</taxon>
        <taxon>Panheteroptera</taxon>
        <taxon>Cimicomorpha</taxon>
        <taxon>Miridae</taxon>
        <taxon>Dicyphina</taxon>
        <taxon>Nesidiocoris</taxon>
    </lineage>
</organism>
<feature type="compositionally biased region" description="Pro residues" evidence="1">
    <location>
        <begin position="81"/>
        <end position="98"/>
    </location>
</feature>
<evidence type="ECO:0000313" key="2">
    <source>
        <dbReference type="EMBL" id="CAB0000964.1"/>
    </source>
</evidence>
<name>A0A6H5GBX8_9HEMI</name>
<accession>A0A6H5GBX8</accession>
<feature type="region of interest" description="Disordered" evidence="1">
    <location>
        <begin position="76"/>
        <end position="101"/>
    </location>
</feature>
<evidence type="ECO:0000256" key="1">
    <source>
        <dbReference type="SAM" id="MobiDB-lite"/>
    </source>
</evidence>
<keyword evidence="4" id="KW-1185">Reference proteome</keyword>